<dbReference type="Gene3D" id="3.40.250.10">
    <property type="entry name" value="Rhodanese-like domain"/>
    <property type="match status" value="1"/>
</dbReference>
<dbReference type="InterPro" id="IPR000594">
    <property type="entry name" value="ThiF_NAD_FAD-bd"/>
</dbReference>
<dbReference type="GO" id="GO:0016779">
    <property type="term" value="F:nucleotidyltransferase activity"/>
    <property type="evidence" value="ECO:0007669"/>
    <property type="project" value="UniProtKB-KW"/>
</dbReference>
<dbReference type="NCBIfam" id="NF004281">
    <property type="entry name" value="PRK05690.1"/>
    <property type="match status" value="1"/>
</dbReference>
<dbReference type="NCBIfam" id="NF005902">
    <property type="entry name" value="PRK07878.1"/>
    <property type="match status" value="1"/>
</dbReference>
<comment type="caution">
    <text evidence="2">The sequence shown here is derived from an EMBL/GenBank/DDBJ whole genome shotgun (WGS) entry which is preliminary data.</text>
</comment>
<accession>A0ABP8W863</accession>
<reference evidence="3" key="1">
    <citation type="journal article" date="2019" name="Int. J. Syst. Evol. Microbiol.">
        <title>The Global Catalogue of Microorganisms (GCM) 10K type strain sequencing project: providing services to taxonomists for standard genome sequencing and annotation.</title>
        <authorList>
            <consortium name="The Broad Institute Genomics Platform"/>
            <consortium name="The Broad Institute Genome Sequencing Center for Infectious Disease"/>
            <person name="Wu L."/>
            <person name="Ma J."/>
        </authorList>
    </citation>
    <scope>NUCLEOTIDE SEQUENCE [LARGE SCALE GENOMIC DNA]</scope>
    <source>
        <strain evidence="3">JCM 18127</strain>
    </source>
</reference>
<dbReference type="SUPFAM" id="SSF69572">
    <property type="entry name" value="Activating enzymes of the ubiquitin-like proteins"/>
    <property type="match status" value="1"/>
</dbReference>
<organism evidence="2 3">
    <name type="scientific">Nocardioides nanhaiensis</name>
    <dbReference type="NCBI Taxonomy" id="1476871"/>
    <lineage>
        <taxon>Bacteria</taxon>
        <taxon>Bacillati</taxon>
        <taxon>Actinomycetota</taxon>
        <taxon>Actinomycetes</taxon>
        <taxon>Propionibacteriales</taxon>
        <taxon>Nocardioidaceae</taxon>
        <taxon>Nocardioides</taxon>
    </lineage>
</organism>
<dbReference type="InterPro" id="IPR001763">
    <property type="entry name" value="Rhodanese-like_dom"/>
</dbReference>
<dbReference type="SMART" id="SM00450">
    <property type="entry name" value="RHOD"/>
    <property type="match status" value="1"/>
</dbReference>
<dbReference type="CDD" id="cd00158">
    <property type="entry name" value="RHOD"/>
    <property type="match status" value="1"/>
</dbReference>
<protein>
    <submittedName>
        <fullName evidence="2">Adenylyltransferase/sulfurtransferase MoeZ</fullName>
    </submittedName>
</protein>
<dbReference type="CDD" id="cd00757">
    <property type="entry name" value="ThiF_MoeB_HesA_family"/>
    <property type="match status" value="1"/>
</dbReference>
<dbReference type="InterPro" id="IPR036873">
    <property type="entry name" value="Rhodanese-like_dom_sf"/>
</dbReference>
<dbReference type="PANTHER" id="PTHR10953:SF102">
    <property type="entry name" value="ADENYLYLTRANSFERASE AND SULFURTRANSFERASE MOCS3"/>
    <property type="match status" value="1"/>
</dbReference>
<gene>
    <name evidence="2" type="primary">moeZ</name>
    <name evidence="2" type="ORF">GCM10023226_18720</name>
</gene>
<evidence type="ECO:0000313" key="2">
    <source>
        <dbReference type="EMBL" id="GAA4681814.1"/>
    </source>
</evidence>
<dbReference type="PROSITE" id="PS50206">
    <property type="entry name" value="RHODANESE_3"/>
    <property type="match status" value="1"/>
</dbReference>
<proteinExistence type="predicted"/>
<dbReference type="Pfam" id="PF00899">
    <property type="entry name" value="ThiF"/>
    <property type="match status" value="1"/>
</dbReference>
<dbReference type="Gene3D" id="3.40.50.720">
    <property type="entry name" value="NAD(P)-binding Rossmann-like Domain"/>
    <property type="match status" value="1"/>
</dbReference>
<dbReference type="EMBL" id="BAABIM010000002">
    <property type="protein sequence ID" value="GAA4681814.1"/>
    <property type="molecule type" value="Genomic_DNA"/>
</dbReference>
<dbReference type="Proteomes" id="UP001500621">
    <property type="component" value="Unassembled WGS sequence"/>
</dbReference>
<evidence type="ECO:0000313" key="3">
    <source>
        <dbReference type="Proteomes" id="UP001500621"/>
    </source>
</evidence>
<sequence length="402" mass="43144">MSFPALVEPADELTIDEVRRYSRHLIIPDVGMTGQKRLKNAKVLVIGAGGLGSPALLYLAAAGVGTLGIAEFDEVDESNLQRQIIHTQSDIGKSKAVSAQESIAEANPYVNVVLHEERLDNDNVMDVFRGYDLIVDGTDNFATRYMVNDAAYFLGIPYVWGSIYRFDGQASVFAPTMADDAPCYRCLYPEPPPPGMVPSCAEGGVLGVLCASIGSIQVNEAIKVLTGIGDPAIGKLVIYDALELEWRKLKVRKDPNCALCGENATVTELIDYDAFCGAVSEEAADAAAGSTISVTTLEHMLKEREEGSRDFVLVDVREPNEYEINKIPGSVLIPKGDFLNGSALEKLPSIDSGTQVVMHCKSGVRSAETLAIAKNAGYDDAVHVGGGVVAWVNQIDPSQPSY</sequence>
<dbReference type="Pfam" id="PF00581">
    <property type="entry name" value="Rhodanese"/>
    <property type="match status" value="1"/>
</dbReference>
<dbReference type="PANTHER" id="PTHR10953">
    <property type="entry name" value="UBIQUITIN-ACTIVATING ENZYME E1"/>
    <property type="match status" value="1"/>
</dbReference>
<name>A0ABP8W863_9ACTN</name>
<feature type="domain" description="Rhodanese" evidence="1">
    <location>
        <begin position="307"/>
        <end position="400"/>
    </location>
</feature>
<dbReference type="InterPro" id="IPR035985">
    <property type="entry name" value="Ubiquitin-activating_enz"/>
</dbReference>
<dbReference type="RefSeq" id="WP_345265061.1">
    <property type="nucleotide sequence ID" value="NZ_BAABIM010000002.1"/>
</dbReference>
<evidence type="ECO:0000259" key="1">
    <source>
        <dbReference type="PROSITE" id="PS50206"/>
    </source>
</evidence>
<keyword evidence="2" id="KW-0808">Transferase</keyword>
<keyword evidence="3" id="KW-1185">Reference proteome</keyword>
<dbReference type="InterPro" id="IPR045886">
    <property type="entry name" value="ThiF/MoeB/HesA"/>
</dbReference>
<keyword evidence="2" id="KW-0548">Nucleotidyltransferase</keyword>